<evidence type="ECO:0000256" key="1">
    <source>
        <dbReference type="ARBA" id="ARBA00004141"/>
    </source>
</evidence>
<keyword evidence="3 5" id="KW-1133">Transmembrane helix</keyword>
<dbReference type="GO" id="GO:0009403">
    <property type="term" value="P:toxin biosynthetic process"/>
    <property type="evidence" value="ECO:0007669"/>
    <property type="project" value="InterPro"/>
</dbReference>
<proteinExistence type="predicted"/>
<keyword evidence="2 5" id="KW-0812">Transmembrane</keyword>
<evidence type="ECO:0000256" key="4">
    <source>
        <dbReference type="ARBA" id="ARBA00023136"/>
    </source>
</evidence>
<keyword evidence="4 5" id="KW-0472">Membrane</keyword>
<feature type="transmembrane region" description="Helical" evidence="5">
    <location>
        <begin position="32"/>
        <end position="53"/>
    </location>
</feature>
<name>A0A381S6J1_9ZZZZ</name>
<feature type="transmembrane region" description="Helical" evidence="5">
    <location>
        <begin position="65"/>
        <end position="85"/>
    </location>
</feature>
<evidence type="ECO:0000256" key="2">
    <source>
        <dbReference type="ARBA" id="ARBA00022692"/>
    </source>
</evidence>
<reference evidence="6" key="1">
    <citation type="submission" date="2018-05" db="EMBL/GenBank/DDBJ databases">
        <authorList>
            <person name="Lanie J.A."/>
            <person name="Ng W.-L."/>
            <person name="Kazmierczak K.M."/>
            <person name="Andrzejewski T.M."/>
            <person name="Davidsen T.M."/>
            <person name="Wayne K.J."/>
            <person name="Tettelin H."/>
            <person name="Glass J.I."/>
            <person name="Rusch D."/>
            <person name="Podicherti R."/>
            <person name="Tsui H.-C.T."/>
            <person name="Winkler M.E."/>
        </authorList>
    </citation>
    <scope>NUCLEOTIDE SEQUENCE</scope>
</reference>
<dbReference type="InterPro" id="IPR003825">
    <property type="entry name" value="Colicin-V_CvpA"/>
</dbReference>
<dbReference type="Pfam" id="PF02674">
    <property type="entry name" value="Colicin_V"/>
    <property type="match status" value="1"/>
</dbReference>
<evidence type="ECO:0000256" key="3">
    <source>
        <dbReference type="ARBA" id="ARBA00022989"/>
    </source>
</evidence>
<evidence type="ECO:0000256" key="5">
    <source>
        <dbReference type="SAM" id="Phobius"/>
    </source>
</evidence>
<dbReference type="AlphaFoldDB" id="A0A381S6J1"/>
<feature type="transmembrane region" description="Helical" evidence="5">
    <location>
        <begin position="105"/>
        <end position="128"/>
    </location>
</feature>
<dbReference type="GO" id="GO:0016020">
    <property type="term" value="C:membrane"/>
    <property type="evidence" value="ECO:0007669"/>
    <property type="project" value="UniProtKB-SubCell"/>
</dbReference>
<comment type="subcellular location">
    <subcellularLocation>
        <location evidence="1">Membrane</location>
        <topology evidence="1">Multi-pass membrane protein</topology>
    </subcellularLocation>
</comment>
<evidence type="ECO:0008006" key="7">
    <source>
        <dbReference type="Google" id="ProtNLM"/>
    </source>
</evidence>
<feature type="transmembrane region" description="Helical" evidence="5">
    <location>
        <begin position="6"/>
        <end position="25"/>
    </location>
</feature>
<accession>A0A381S6J1</accession>
<protein>
    <recommendedName>
        <fullName evidence="7">CvpA family protein</fullName>
    </recommendedName>
</protein>
<sequence>MNLLDWIFAGIFVLSALWGYKAGLVNLLVNTVAIYVGLFFSGLFAGRILSLIWDGVESKAISTAIGYVIIFIGVFLASRIAVSIINKTTKSFSSQMGWGNKLGGILIGLFAGILIAGGLMTAGARYTYSLPQSTANQSTDSIQLMIENVARNYVEGSVREKLDNWLIESQIVPSLLNLRGFVIEFAPDDFGVSLDILENRINKAGIS</sequence>
<gene>
    <name evidence="6" type="ORF">METZ01_LOCUS49617</name>
</gene>
<dbReference type="EMBL" id="UINC01002446">
    <property type="protein sequence ID" value="SUZ96763.1"/>
    <property type="molecule type" value="Genomic_DNA"/>
</dbReference>
<organism evidence="6">
    <name type="scientific">marine metagenome</name>
    <dbReference type="NCBI Taxonomy" id="408172"/>
    <lineage>
        <taxon>unclassified sequences</taxon>
        <taxon>metagenomes</taxon>
        <taxon>ecological metagenomes</taxon>
    </lineage>
</organism>
<evidence type="ECO:0000313" key="6">
    <source>
        <dbReference type="EMBL" id="SUZ96763.1"/>
    </source>
</evidence>